<dbReference type="Proteomes" id="UP000663881">
    <property type="component" value="Unassembled WGS sequence"/>
</dbReference>
<evidence type="ECO:0000313" key="3">
    <source>
        <dbReference type="EMBL" id="CAF3880294.1"/>
    </source>
</evidence>
<evidence type="ECO:0000256" key="1">
    <source>
        <dbReference type="SAM" id="MobiDB-lite"/>
    </source>
</evidence>
<protein>
    <submittedName>
        <fullName evidence="2">Uncharacterized protein</fullName>
    </submittedName>
</protein>
<feature type="compositionally biased region" description="Low complexity" evidence="1">
    <location>
        <begin position="30"/>
        <end position="47"/>
    </location>
</feature>
<organism evidence="2 4">
    <name type="scientific">Adineta steineri</name>
    <dbReference type="NCBI Taxonomy" id="433720"/>
    <lineage>
        <taxon>Eukaryota</taxon>
        <taxon>Metazoa</taxon>
        <taxon>Spiralia</taxon>
        <taxon>Gnathifera</taxon>
        <taxon>Rotifera</taxon>
        <taxon>Eurotatoria</taxon>
        <taxon>Bdelloidea</taxon>
        <taxon>Adinetida</taxon>
        <taxon>Adinetidae</taxon>
        <taxon>Adineta</taxon>
    </lineage>
</organism>
<feature type="region of interest" description="Disordered" evidence="1">
    <location>
        <begin position="1"/>
        <end position="47"/>
    </location>
</feature>
<comment type="caution">
    <text evidence="2">The sequence shown here is derived from an EMBL/GenBank/DDBJ whole genome shotgun (WGS) entry which is preliminary data.</text>
</comment>
<evidence type="ECO:0000313" key="2">
    <source>
        <dbReference type="EMBL" id="CAF1115896.1"/>
    </source>
</evidence>
<reference evidence="2" key="1">
    <citation type="submission" date="2021-02" db="EMBL/GenBank/DDBJ databases">
        <authorList>
            <person name="Nowell W R."/>
        </authorList>
    </citation>
    <scope>NUCLEOTIDE SEQUENCE</scope>
</reference>
<accession>A0A814Q6Q9</accession>
<dbReference type="Proteomes" id="UP000663891">
    <property type="component" value="Unassembled WGS sequence"/>
</dbReference>
<sequence>MHIVSSSSSQTPGSDDYLSPNGHLSLTGASQTSLNSTSNNTNNIMESSSMHSNLNLFLTPIGNKQNLSTNSSR</sequence>
<proteinExistence type="predicted"/>
<dbReference type="AlphaFoldDB" id="A0A814Q6Q9"/>
<dbReference type="EMBL" id="CAJOAY010001733">
    <property type="protein sequence ID" value="CAF3880294.1"/>
    <property type="molecule type" value="Genomic_DNA"/>
</dbReference>
<name>A0A814Q6Q9_9BILA</name>
<evidence type="ECO:0000313" key="4">
    <source>
        <dbReference type="Proteomes" id="UP000663891"/>
    </source>
</evidence>
<dbReference type="EMBL" id="CAJNON010000220">
    <property type="protein sequence ID" value="CAF1115896.1"/>
    <property type="molecule type" value="Genomic_DNA"/>
</dbReference>
<gene>
    <name evidence="3" type="ORF">OKA104_LOCUS23099</name>
    <name evidence="2" type="ORF">VCS650_LOCUS20915</name>
</gene>